<sequence length="96" mass="10418">MSIRKASSTRDRAQINLTIGEVLTEEHEMLRVERLDILDPSAARNLLGQDAILFRSAGPERGWAKLHVDHVQQAHLGAGLDILVGGSGDGIGRDSH</sequence>
<organism evidence="1 2">
    <name type="scientific">Pseudoxanthomonas helianthi</name>
    <dbReference type="NCBI Taxonomy" id="1453541"/>
    <lineage>
        <taxon>Bacteria</taxon>
        <taxon>Pseudomonadati</taxon>
        <taxon>Pseudomonadota</taxon>
        <taxon>Gammaproteobacteria</taxon>
        <taxon>Lysobacterales</taxon>
        <taxon>Lysobacteraceae</taxon>
        <taxon>Pseudoxanthomonas</taxon>
    </lineage>
</organism>
<dbReference type="RefSeq" id="WP_210535207.1">
    <property type="nucleotide sequence ID" value="NZ_JAGKTC010000001.1"/>
</dbReference>
<protein>
    <submittedName>
        <fullName evidence="1">Uncharacterized protein</fullName>
    </submittedName>
</protein>
<dbReference type="Proteomes" id="UP000673447">
    <property type="component" value="Unassembled WGS sequence"/>
</dbReference>
<proteinExistence type="predicted"/>
<reference evidence="1" key="2">
    <citation type="submission" date="2021-03" db="EMBL/GenBank/DDBJ databases">
        <authorList>
            <person name="Cao W."/>
        </authorList>
    </citation>
    <scope>NUCLEOTIDE SEQUENCE</scope>
    <source>
        <strain evidence="1">110414</strain>
    </source>
</reference>
<comment type="caution">
    <text evidence="1">The sequence shown here is derived from an EMBL/GenBank/DDBJ whole genome shotgun (WGS) entry which is preliminary data.</text>
</comment>
<keyword evidence="2" id="KW-1185">Reference proteome</keyword>
<reference evidence="1" key="1">
    <citation type="journal article" date="2016" name="Int. J. Syst. Evol. Microbiol.">
        <title>Pseudoxanthomonas helianthi sp. nov., isolated from roots of Jerusalem artichoke (Helianthus tuberosus).</title>
        <authorList>
            <person name="Kittiwongwattana C."/>
            <person name="Thawai C."/>
        </authorList>
    </citation>
    <scope>NUCLEOTIDE SEQUENCE</scope>
    <source>
        <strain evidence="1">110414</strain>
    </source>
</reference>
<dbReference type="EMBL" id="JAGKTC010000001">
    <property type="protein sequence ID" value="MBP3983354.1"/>
    <property type="molecule type" value="Genomic_DNA"/>
</dbReference>
<accession>A0A941AS13</accession>
<name>A0A941AS13_9GAMM</name>
<evidence type="ECO:0000313" key="2">
    <source>
        <dbReference type="Proteomes" id="UP000673447"/>
    </source>
</evidence>
<evidence type="ECO:0000313" key="1">
    <source>
        <dbReference type="EMBL" id="MBP3983354.1"/>
    </source>
</evidence>
<gene>
    <name evidence="1" type="ORF">J5837_02870</name>
</gene>
<dbReference type="AlphaFoldDB" id="A0A941AS13"/>